<dbReference type="InterPro" id="IPR016040">
    <property type="entry name" value="NAD(P)-bd_dom"/>
</dbReference>
<dbReference type="Gene3D" id="3.40.50.720">
    <property type="entry name" value="NAD(P)-binding Rossmann-like Domain"/>
    <property type="match status" value="1"/>
</dbReference>
<comment type="caution">
    <text evidence="2">The sequence shown here is derived from an EMBL/GenBank/DDBJ whole genome shotgun (WGS) entry which is preliminary data.</text>
</comment>
<dbReference type="SUPFAM" id="SSF51735">
    <property type="entry name" value="NAD(P)-binding Rossmann-fold domains"/>
    <property type="match status" value="1"/>
</dbReference>
<proteinExistence type="predicted"/>
<protein>
    <submittedName>
        <fullName evidence="2">NAD-dependent epimerase/dehydratase family protein</fullName>
    </submittedName>
</protein>
<sequence length="306" mass="35362">MKILITGLSGFFGQNFFQFLNREYPEHDLYGLDLVFGQDCRDYDIVDKAVRDKDLVISLASLTHTETSLHYPELFLNDNIKIAYNILKACTFHKVKLIFVSSSEVYGSLEPGWEKQSEDHPFKPCSPYALTKAYQDLMCQTWHRVYGTDVVIVRPFNTYGFFQDARKVISKFIDRILKNKPITIYGDGTQTRDWTFITDIIKGIWMAKDLPAGEIINLCSGKDYSILEIIELLKKITGKDIQIQYDKPRLGEVKRMIGDNTKAKNLLGWQPTISFEEGLEKTFNFIKEVGTPMYLGGEEKSLRYRR</sequence>
<dbReference type="AlphaFoldDB" id="A0A7C0Y8K8"/>
<organism evidence="2">
    <name type="scientific">Desulfofervidus auxilii</name>
    <dbReference type="NCBI Taxonomy" id="1621989"/>
    <lineage>
        <taxon>Bacteria</taxon>
        <taxon>Pseudomonadati</taxon>
        <taxon>Thermodesulfobacteriota</taxon>
        <taxon>Candidatus Desulfofervidia</taxon>
        <taxon>Candidatus Desulfofervidales</taxon>
        <taxon>Candidatus Desulfofervidaceae</taxon>
        <taxon>Candidatus Desulfofervidus</taxon>
    </lineage>
</organism>
<dbReference type="InterPro" id="IPR036291">
    <property type="entry name" value="NAD(P)-bd_dom_sf"/>
</dbReference>
<dbReference type="Proteomes" id="UP000886289">
    <property type="component" value="Unassembled WGS sequence"/>
</dbReference>
<reference evidence="2" key="1">
    <citation type="journal article" date="2020" name="mSystems">
        <title>Genome- and Community-Level Interaction Insights into Carbon Utilization and Element Cycling Functions of Hydrothermarchaeota in Hydrothermal Sediment.</title>
        <authorList>
            <person name="Zhou Z."/>
            <person name="Liu Y."/>
            <person name="Xu W."/>
            <person name="Pan J."/>
            <person name="Luo Z.H."/>
            <person name="Li M."/>
        </authorList>
    </citation>
    <scope>NUCLEOTIDE SEQUENCE [LARGE SCALE GENOMIC DNA]</scope>
    <source>
        <strain evidence="2">HyVt-233</strain>
    </source>
</reference>
<dbReference type="PANTHER" id="PTHR43000">
    <property type="entry name" value="DTDP-D-GLUCOSE 4,6-DEHYDRATASE-RELATED"/>
    <property type="match status" value="1"/>
</dbReference>
<feature type="domain" description="NAD(P)-binding" evidence="1">
    <location>
        <begin position="38"/>
        <end position="282"/>
    </location>
</feature>
<dbReference type="Gene3D" id="3.90.25.10">
    <property type="entry name" value="UDP-galactose 4-epimerase, domain 1"/>
    <property type="match status" value="1"/>
</dbReference>
<evidence type="ECO:0000259" key="1">
    <source>
        <dbReference type="Pfam" id="PF16363"/>
    </source>
</evidence>
<accession>A0A7C0Y8K8</accession>
<dbReference type="Pfam" id="PF16363">
    <property type="entry name" value="GDP_Man_Dehyd"/>
    <property type="match status" value="1"/>
</dbReference>
<dbReference type="EMBL" id="DRBS01000374">
    <property type="protein sequence ID" value="HDD45190.1"/>
    <property type="molecule type" value="Genomic_DNA"/>
</dbReference>
<name>A0A7C0Y8K8_DESA2</name>
<evidence type="ECO:0000313" key="2">
    <source>
        <dbReference type="EMBL" id="HDD45190.1"/>
    </source>
</evidence>
<gene>
    <name evidence="2" type="ORF">ENG63_10085</name>
</gene>